<protein>
    <recommendedName>
        <fullName evidence="1">Spatacsin C-terminal domain-containing protein</fullName>
    </recommendedName>
</protein>
<evidence type="ECO:0000313" key="3">
    <source>
        <dbReference type="Proteomes" id="UP001642520"/>
    </source>
</evidence>
<proteinExistence type="predicted"/>
<sequence length="1656" mass="190088">MKSVTRYEQKYKIEDGLSSSLCIETITKLPEVIKRALCTELYFSIDEQSLSKNITSDMLWDYLLSNNNIEILRFWIDTYYGGNTIEVSSEINEKCKSLIATLDILPNMVEAIESSNASILVKDLTKNHLCRYGVFTQNEQQDLKLLLARIFSSAMTMSQFNAILLHKSCNIDRTAFIKSTDKELCIAHCLNRVDIQEDKVKITELYDAITEMCENQGQFQDALIKGIFKTISYLSDNVSEYLKQNYLIVLVLIFSYLSKENTANNRDKDIAINGNTLRDIFASDNDLQLGVYSISNEVLQNTLKQVPLLERIIKNKPKKEATVYELLNGYKNLNVEQLYKWRFNNEPMPQFSNETLIKKYGYTEALTYEYYLKEARPNMAVFNLKHSQGKLITDVSCRRKLKAALYAHILALRNLDKSEVLCTCVSFIEILGIDSENLRLHITVAKYVYNEINIPIGNLLENIVYKNEDDLKTVMCYLESSFEKNFTENLVENSEQFVNILKVWDIIVRFASAHNFPLPVSLLKFLARQNHWFEFVLVSHIFNYPLNQVLENAKHFEDAVLREHLLTCLNNSQLTKSQLSVYSEQKIKSRDVRQSLYYKIGVKQSGSPISDSPISADSASTSDSHNTCEYAANDSICSPDDDLWSIILKCHQSPDPPGALISSSYLTSRPFLAVLATCYEPSSTAAYCYSWMVISTADKEFLSNYKECLQQQVWTANQVSNLLGEMVTCGYVSILNKGYKIFMPECLLNSFFEFLAQCTNYGDFKECQQNLVDFKTQCGNLKYNKTMDWNCSDTTYLNNLYWIAIVAVKCVIATLAYNLRSTHLQIKFLELLVRCNFYANFPVSVPNFQSFLQIIKILQNTNITFNFAASTISDNVYNFDTEIQRCIDYLLRNENYDSALELSKVAGLNSSKIILAQCRSKFKYYMNKNDKIEDNFWIECALSFKKYNVSNEKAAEFFIEHAEKVTSHKERYEILKLAFETLKSIEAELETIDTLEMAMWKSCILANPENVQLEKGPYIFNKLKTELLSGLNKLKFSYTLSNEHERSATKKLINTLIDLNRLDTALRISTIFNYKHKDLQILILCLSLAEGEIAPNELTTEQQSLLKESNRNKQQKYSALKTRGLQRFSSSTSLTTSTNASEISKPTDENVHKMQMECLRILQKSLDILEYGLDICLRIVLCYKLATQLGKSYQLLLMLNNPIQFLQEVTESDVKDKSEIISDVIAAYRIKNDTIATFLAENITINISRAVEGGHEDNVYLWGYSLNTNFHVIMELCNDIPLLGWQLLKTANKLLGHSHAITLKTAVELLIRAHDCFTTSCNMEGIASVLRKCQNLANVLQSHKYWTLLVRLLTGVGRFTEMNYIFQILKENDQFEFLLGKGMDKVTGLKTALLEFLKRHCPENKDLFTLVALHFRLYHEIALMWEEEAKGVIKALVLDATKNLTKLQNTTQHEIEFTKTDDIQKQLNLAVTNYTYATQYYLQAEKLNHASLCSDQVQLVSLQLALLNTVSFNQQVICILNLKSEDIDKILCHNLSFSQALIVEHAYNHHVDWANLIYSHCILNGETKYLKDFTTVNKLTPTLVQDCVRRYRLEKSINRTMADNMKILISELSDVECKYMLASQLGFKNIVEAMLNNPMIGAYLKDTVWKKGYNTT</sequence>
<name>A0ABP1NAQ2_XYLVO</name>
<dbReference type="InterPro" id="IPR028103">
    <property type="entry name" value="Spatacsin"/>
</dbReference>
<dbReference type="Pfam" id="PF14649">
    <property type="entry name" value="Spatacsin_C"/>
    <property type="match status" value="1"/>
</dbReference>
<feature type="domain" description="Spatacsin C-terminal" evidence="1">
    <location>
        <begin position="1282"/>
        <end position="1592"/>
    </location>
</feature>
<keyword evidence="3" id="KW-1185">Reference proteome</keyword>
<dbReference type="InterPro" id="IPR028107">
    <property type="entry name" value="Spatacsin_C_dom"/>
</dbReference>
<dbReference type="PANTHER" id="PTHR13650">
    <property type="entry name" value="SPATACSIN"/>
    <property type="match status" value="1"/>
</dbReference>
<reference evidence="2 3" key="1">
    <citation type="submission" date="2024-08" db="EMBL/GenBank/DDBJ databases">
        <authorList>
            <person name="Will J Nash"/>
            <person name="Angela Man"/>
            <person name="Seanna McTaggart"/>
            <person name="Kendall Baker"/>
            <person name="Tom Barker"/>
            <person name="Leah Catchpole"/>
            <person name="Alex Durrant"/>
            <person name="Karim Gharbi"/>
            <person name="Naomi Irish"/>
            <person name="Gemy Kaithakottil"/>
            <person name="Debby Ku"/>
            <person name="Aaliyah Providence"/>
            <person name="Felix Shaw"/>
            <person name="David Swarbreck"/>
            <person name="Chris Watkins"/>
            <person name="Ann M. McCartney"/>
            <person name="Giulio Formenti"/>
            <person name="Alice Mouton"/>
            <person name="Noel Vella"/>
            <person name="Bjorn M von Reumont"/>
            <person name="Adriana Vella"/>
            <person name="Wilfried Haerty"/>
        </authorList>
    </citation>
    <scope>NUCLEOTIDE SEQUENCE [LARGE SCALE GENOMIC DNA]</scope>
</reference>
<organism evidence="2 3">
    <name type="scientific">Xylocopa violacea</name>
    <name type="common">Violet carpenter bee</name>
    <name type="synonym">Apis violacea</name>
    <dbReference type="NCBI Taxonomy" id="135666"/>
    <lineage>
        <taxon>Eukaryota</taxon>
        <taxon>Metazoa</taxon>
        <taxon>Ecdysozoa</taxon>
        <taxon>Arthropoda</taxon>
        <taxon>Hexapoda</taxon>
        <taxon>Insecta</taxon>
        <taxon>Pterygota</taxon>
        <taxon>Neoptera</taxon>
        <taxon>Endopterygota</taxon>
        <taxon>Hymenoptera</taxon>
        <taxon>Apocrita</taxon>
        <taxon>Aculeata</taxon>
        <taxon>Apoidea</taxon>
        <taxon>Anthophila</taxon>
        <taxon>Apidae</taxon>
        <taxon>Xylocopa</taxon>
        <taxon>Xylocopa</taxon>
    </lineage>
</organism>
<dbReference type="Proteomes" id="UP001642520">
    <property type="component" value="Unassembled WGS sequence"/>
</dbReference>
<dbReference type="EMBL" id="CAXAJV020001287">
    <property type="protein sequence ID" value="CAL7936630.1"/>
    <property type="molecule type" value="Genomic_DNA"/>
</dbReference>
<gene>
    <name evidence="2" type="ORF">XYLVIOL_LOCUS2269</name>
</gene>
<accession>A0ABP1NAQ2</accession>
<dbReference type="PANTHER" id="PTHR13650:SF0">
    <property type="entry name" value="SPATACSIN"/>
    <property type="match status" value="1"/>
</dbReference>
<evidence type="ECO:0000313" key="2">
    <source>
        <dbReference type="EMBL" id="CAL7936630.1"/>
    </source>
</evidence>
<comment type="caution">
    <text evidence="2">The sequence shown here is derived from an EMBL/GenBank/DDBJ whole genome shotgun (WGS) entry which is preliminary data.</text>
</comment>
<evidence type="ECO:0000259" key="1">
    <source>
        <dbReference type="Pfam" id="PF14649"/>
    </source>
</evidence>